<name>A0ABU8MEY9_9PSEU</name>
<comment type="caution">
    <text evidence="1">The sequence shown here is derived from an EMBL/GenBank/DDBJ whole genome shotgun (WGS) entry which is preliminary data.</text>
</comment>
<dbReference type="Proteomes" id="UP001369736">
    <property type="component" value="Unassembled WGS sequence"/>
</dbReference>
<evidence type="ECO:0008006" key="3">
    <source>
        <dbReference type="Google" id="ProtNLM"/>
    </source>
</evidence>
<evidence type="ECO:0000313" key="1">
    <source>
        <dbReference type="EMBL" id="MEJ2865906.1"/>
    </source>
</evidence>
<protein>
    <recommendedName>
        <fullName evidence="3">PhoD-like phosphatase</fullName>
    </recommendedName>
</protein>
<keyword evidence="2" id="KW-1185">Reference proteome</keyword>
<dbReference type="SUPFAM" id="SSF56300">
    <property type="entry name" value="Metallo-dependent phosphatases"/>
    <property type="match status" value="1"/>
</dbReference>
<reference evidence="1 2" key="1">
    <citation type="submission" date="2024-03" db="EMBL/GenBank/DDBJ databases">
        <title>Actinomycetospora sp. OC33-EN07, a novel actinomycete isolated from wild orchid (Aerides multiflora).</title>
        <authorList>
            <person name="Suriyachadkun C."/>
        </authorList>
    </citation>
    <scope>NUCLEOTIDE SEQUENCE [LARGE SCALE GENOMIC DNA]</scope>
    <source>
        <strain evidence="1 2">OC33-EN07</strain>
    </source>
</reference>
<dbReference type="InterPro" id="IPR038607">
    <property type="entry name" value="PhoD-like_sf"/>
</dbReference>
<accession>A0ABU8MEY9</accession>
<dbReference type="Gene3D" id="3.60.21.70">
    <property type="entry name" value="PhoD-like phosphatase"/>
    <property type="match status" value="1"/>
</dbReference>
<dbReference type="RefSeq" id="WP_337707284.1">
    <property type="nucleotide sequence ID" value="NZ_JBBEGM010000023.1"/>
</dbReference>
<dbReference type="InterPro" id="IPR029052">
    <property type="entry name" value="Metallo-depent_PP-like"/>
</dbReference>
<evidence type="ECO:0000313" key="2">
    <source>
        <dbReference type="Proteomes" id="UP001369736"/>
    </source>
</evidence>
<sequence>MEPGVLVTQKDAWAESVLLWVGAFVERDTDTIRAGVSVADIEHPLTLSRYRFDSERRITGFSTTHNFYHSHVVVPVPGGARDLPVTASVLGGPTSAPATVSTLPRAVEQTGEPLDLVTASCYDLGTDYGNSVDTLWNRTIAEAGRRPDLTLLIGDQVYLDAPWWFFGALARHTPRTYYLMKYWRSWGGEQVRALRSVMTTGPTWFVPDDHEFWNNWPHFSATAFHSFGNIGEFIKGALVRHNPTNWWRPAQAAEPENAAQQQIYSPVHPNEWDGWSRGAFDLFGSFQTRTRGERVGGTIPLGETAEGHQPPAGPEPLNDLFQHVDLGPVQVALLDTRTRRSRSHRNAVSQFTDPDALDAMLEVARRAEVFVLAVAQPILSPAMFPRQRGWRMLLDHSLDRGINDYWTQYERFWRGLFNARAGRPTVALGGDVHHTYLAYAPALSLVQVVASPLSLVRGFGPLDALSTAWTQLKRRGDRPILPRVEDLFAGPSCEAAPAAGQIDLLSWFRPGQAGVAHVRFEHQQDTNSYTLRVSLRRRDPGEGPDQVTCFRLHTTSAPALIIDDHQHGPGGRVQRQSDP</sequence>
<organism evidence="1 2">
    <name type="scientific">Actinomycetospora flava</name>
    <dbReference type="NCBI Taxonomy" id="3129232"/>
    <lineage>
        <taxon>Bacteria</taxon>
        <taxon>Bacillati</taxon>
        <taxon>Actinomycetota</taxon>
        <taxon>Actinomycetes</taxon>
        <taxon>Pseudonocardiales</taxon>
        <taxon>Pseudonocardiaceae</taxon>
        <taxon>Actinomycetospora</taxon>
    </lineage>
</organism>
<gene>
    <name evidence="1" type="ORF">WCD58_32475</name>
</gene>
<dbReference type="EMBL" id="JBBEGM010000023">
    <property type="protein sequence ID" value="MEJ2865906.1"/>
    <property type="molecule type" value="Genomic_DNA"/>
</dbReference>
<proteinExistence type="predicted"/>